<evidence type="ECO:0000313" key="2">
    <source>
        <dbReference type="Proteomes" id="UP000492821"/>
    </source>
</evidence>
<feature type="region of interest" description="Disordered" evidence="1">
    <location>
        <begin position="18"/>
        <end position="74"/>
    </location>
</feature>
<feature type="compositionally biased region" description="Low complexity" evidence="1">
    <location>
        <begin position="56"/>
        <end position="74"/>
    </location>
</feature>
<name>A0A7E4VK80_PANRE</name>
<accession>A0A7E4VK80</accession>
<dbReference type="AlphaFoldDB" id="A0A7E4VK80"/>
<keyword evidence="2" id="KW-1185">Reference proteome</keyword>
<protein>
    <submittedName>
        <fullName evidence="3">Uncharacterized protein</fullName>
    </submittedName>
</protein>
<evidence type="ECO:0000313" key="3">
    <source>
        <dbReference type="WBParaSite" id="Pan_g21932.t1"/>
    </source>
</evidence>
<reference evidence="3" key="2">
    <citation type="submission" date="2020-10" db="UniProtKB">
        <authorList>
            <consortium name="WormBaseParasite"/>
        </authorList>
    </citation>
    <scope>IDENTIFICATION</scope>
</reference>
<proteinExistence type="predicted"/>
<reference evidence="2" key="1">
    <citation type="journal article" date="2013" name="Genetics">
        <title>The draft genome and transcriptome of Panagrellus redivivus are shaped by the harsh demands of a free-living lifestyle.</title>
        <authorList>
            <person name="Srinivasan J."/>
            <person name="Dillman A.R."/>
            <person name="Macchietto M.G."/>
            <person name="Heikkinen L."/>
            <person name="Lakso M."/>
            <person name="Fracchia K.M."/>
            <person name="Antoshechkin I."/>
            <person name="Mortazavi A."/>
            <person name="Wong G."/>
            <person name="Sternberg P.W."/>
        </authorList>
    </citation>
    <scope>NUCLEOTIDE SEQUENCE [LARGE SCALE GENOMIC DNA]</scope>
    <source>
        <strain evidence="2">MT8872</strain>
    </source>
</reference>
<dbReference type="WBParaSite" id="Pan_g21932.t1">
    <property type="protein sequence ID" value="Pan_g21932.t1"/>
    <property type="gene ID" value="Pan_g21932"/>
</dbReference>
<sequence length="185" mass="20607">MAFIVPVMKKDYVLYNSSSNEARKKRANSNPDEMRRRNHAAPRVNRLSCSVDIVGPSTPAQPSISPSSAPATPTRASNYRIMIRPIKSEADNLDKIPTLSQSAPPSASPGQRHVRFGFLEEIEYNEQEERLIDSQPYTPANQSAKVPVPCIKRPDRTLCALDTTPPNIKRNSVLKLVTFCSSKHH</sequence>
<dbReference type="Proteomes" id="UP000492821">
    <property type="component" value="Unassembled WGS sequence"/>
</dbReference>
<organism evidence="2 3">
    <name type="scientific">Panagrellus redivivus</name>
    <name type="common">Microworm</name>
    <dbReference type="NCBI Taxonomy" id="6233"/>
    <lineage>
        <taxon>Eukaryota</taxon>
        <taxon>Metazoa</taxon>
        <taxon>Ecdysozoa</taxon>
        <taxon>Nematoda</taxon>
        <taxon>Chromadorea</taxon>
        <taxon>Rhabditida</taxon>
        <taxon>Tylenchina</taxon>
        <taxon>Panagrolaimomorpha</taxon>
        <taxon>Panagrolaimoidea</taxon>
        <taxon>Panagrolaimidae</taxon>
        <taxon>Panagrellus</taxon>
    </lineage>
</organism>
<evidence type="ECO:0000256" key="1">
    <source>
        <dbReference type="SAM" id="MobiDB-lite"/>
    </source>
</evidence>